<reference evidence="2 3" key="2">
    <citation type="journal article" date="2017" name="Genome Announc.">
        <title>Draft Genome Sequences of Four Alkaliphilic Bacteria Belonging to the Anaerobacillus Genus.</title>
        <authorList>
            <person name="Bassil N.M."/>
            <person name="Lloyd J.R."/>
        </authorList>
    </citation>
    <scope>NUCLEOTIDE SEQUENCE [LARGE SCALE GENOMIC DNA]</scope>
    <source>
        <strain evidence="2 3">NB2006</strain>
    </source>
</reference>
<dbReference type="Proteomes" id="UP000180175">
    <property type="component" value="Chromosome"/>
</dbReference>
<dbReference type="Pfam" id="PF12841">
    <property type="entry name" value="YvrJ"/>
    <property type="match status" value="1"/>
</dbReference>
<evidence type="ECO:0000313" key="2">
    <source>
        <dbReference type="EMBL" id="QOY37122.1"/>
    </source>
</evidence>
<dbReference type="EMBL" id="LQXD01000179">
    <property type="protein sequence ID" value="OIJ07249.1"/>
    <property type="molecule type" value="Genomic_DNA"/>
</dbReference>
<proteinExistence type="predicted"/>
<dbReference type="OrthoDB" id="2662123at2"/>
<dbReference type="RefSeq" id="WP_071318858.1">
    <property type="nucleotide sequence ID" value="NZ_CP063356.2"/>
</dbReference>
<reference evidence="2 3" key="3">
    <citation type="journal article" date="2019" name="Int. J. Syst. Evol. Microbiol.">
        <title>Anaerobacillus isosaccharinicus sp. nov., an alkaliphilic bacterium which degrades isosaccharinic acid.</title>
        <authorList>
            <person name="Bassil N.M."/>
            <person name="Lloyd J.R."/>
        </authorList>
    </citation>
    <scope>NUCLEOTIDE SEQUENCE [LARGE SCALE GENOMIC DNA]</scope>
    <source>
        <strain evidence="2 3">NB2006</strain>
    </source>
</reference>
<protein>
    <submittedName>
        <fullName evidence="2">YvrJ family protein</fullName>
    </submittedName>
</protein>
<keyword evidence="3" id="KW-1185">Reference proteome</keyword>
<dbReference type="AlphaFoldDB" id="A0A1S2L447"/>
<dbReference type="InterPro" id="IPR024419">
    <property type="entry name" value="YvrJ"/>
</dbReference>
<reference evidence="2" key="4">
    <citation type="submission" date="2020-10" db="EMBL/GenBank/DDBJ databases">
        <authorList>
            <person name="Bassil N.M."/>
            <person name="Lloyd J.R."/>
        </authorList>
    </citation>
    <scope>NUCLEOTIDE SEQUENCE</scope>
    <source>
        <strain evidence="2">NB2006</strain>
    </source>
</reference>
<dbReference type="KEGG" id="aia:AWH56_005625"/>
<reference evidence="1 3" key="1">
    <citation type="submission" date="2016-10" db="EMBL/GenBank/DDBJ databases">
        <title>Draft genome sequences of four alkaliphilic bacteria belonging to the Anaerobacillus genus.</title>
        <authorList>
            <person name="Bassil N.M."/>
            <person name="Lloyd J.R."/>
        </authorList>
    </citation>
    <scope>NUCLEOTIDE SEQUENCE [LARGE SCALE GENOMIC DNA]</scope>
    <source>
        <strain evidence="1 3">NB2006</strain>
    </source>
</reference>
<evidence type="ECO:0000313" key="1">
    <source>
        <dbReference type="EMBL" id="OIJ07249.1"/>
    </source>
</evidence>
<accession>A0A1S2L447</accession>
<dbReference type="EMBL" id="CP063356">
    <property type="protein sequence ID" value="QOY37122.1"/>
    <property type="molecule type" value="Genomic_DNA"/>
</dbReference>
<evidence type="ECO:0000313" key="3">
    <source>
        <dbReference type="Proteomes" id="UP000180175"/>
    </source>
</evidence>
<sequence length="59" mass="6671">MEIWIPLISEYGFPVMVTLYLLHHIEVKLDILNDSIKSLAQSLQQPSESTPMKAQKASS</sequence>
<gene>
    <name evidence="2" type="ORF">AWH56_005625</name>
    <name evidence="1" type="ORF">AWH56_20825</name>
</gene>
<name>A0A1S2L447_9BACI</name>
<organism evidence="1 3">
    <name type="scientific">Anaerobacillus isosaccharinicus</name>
    <dbReference type="NCBI Taxonomy" id="1532552"/>
    <lineage>
        <taxon>Bacteria</taxon>
        <taxon>Bacillati</taxon>
        <taxon>Bacillota</taxon>
        <taxon>Bacilli</taxon>
        <taxon>Bacillales</taxon>
        <taxon>Bacillaceae</taxon>
        <taxon>Anaerobacillus</taxon>
    </lineage>
</organism>